<dbReference type="AlphaFoldDB" id="A0A556VLF8"/>
<reference evidence="1 2" key="1">
    <citation type="journal article" date="2019" name="Genome Biol. Evol.">
        <title>Whole-Genome Sequencing of the Giant Devil Catfish, Bagarius yarrelli.</title>
        <authorList>
            <person name="Jiang W."/>
            <person name="Lv Y."/>
            <person name="Cheng L."/>
            <person name="Yang K."/>
            <person name="Chao B."/>
            <person name="Wang X."/>
            <person name="Li Y."/>
            <person name="Pan X."/>
            <person name="You X."/>
            <person name="Zhang Y."/>
            <person name="Yang J."/>
            <person name="Li J."/>
            <person name="Zhang X."/>
            <person name="Liu S."/>
            <person name="Sun C."/>
            <person name="Yang J."/>
            <person name="Shi Q."/>
        </authorList>
    </citation>
    <scope>NUCLEOTIDE SEQUENCE [LARGE SCALE GENOMIC DNA]</scope>
    <source>
        <strain evidence="1">JWS20170419001</strain>
        <tissue evidence="1">Muscle</tissue>
    </source>
</reference>
<gene>
    <name evidence="1" type="ORF">Baya_15910</name>
</gene>
<protein>
    <submittedName>
        <fullName evidence="1">Uncharacterized protein</fullName>
    </submittedName>
</protein>
<dbReference type="EMBL" id="VCAZ01000247">
    <property type="protein sequence ID" value="TTN49602.1"/>
    <property type="molecule type" value="Genomic_DNA"/>
</dbReference>
<keyword evidence="2" id="KW-1185">Reference proteome</keyword>
<proteinExistence type="predicted"/>
<comment type="caution">
    <text evidence="1">The sequence shown here is derived from an EMBL/GenBank/DDBJ whole genome shotgun (WGS) entry which is preliminary data.</text>
</comment>
<dbReference type="Proteomes" id="UP000319801">
    <property type="component" value="Unassembled WGS sequence"/>
</dbReference>
<sequence length="96" mass="10810">MNQGRMRALDCSVNLIIQHGKQLVRSLLLLAHYTTVLVSFTSRSVGWFVEVVRWTVLSVQYVASMFDALHRILSRLNRRCTGTVTKVLTGKGSDSD</sequence>
<name>A0A556VLF8_BAGYA</name>
<accession>A0A556VLF8</accession>
<dbReference type="OrthoDB" id="8945849at2759"/>
<evidence type="ECO:0000313" key="1">
    <source>
        <dbReference type="EMBL" id="TTN49602.1"/>
    </source>
</evidence>
<evidence type="ECO:0000313" key="2">
    <source>
        <dbReference type="Proteomes" id="UP000319801"/>
    </source>
</evidence>
<organism evidence="1 2">
    <name type="scientific">Bagarius yarrelli</name>
    <name type="common">Goonch</name>
    <name type="synonym">Bagrus yarrelli</name>
    <dbReference type="NCBI Taxonomy" id="175774"/>
    <lineage>
        <taxon>Eukaryota</taxon>
        <taxon>Metazoa</taxon>
        <taxon>Chordata</taxon>
        <taxon>Craniata</taxon>
        <taxon>Vertebrata</taxon>
        <taxon>Euteleostomi</taxon>
        <taxon>Actinopterygii</taxon>
        <taxon>Neopterygii</taxon>
        <taxon>Teleostei</taxon>
        <taxon>Ostariophysi</taxon>
        <taxon>Siluriformes</taxon>
        <taxon>Sisoridae</taxon>
        <taxon>Sisorinae</taxon>
        <taxon>Bagarius</taxon>
    </lineage>
</organism>